<name>A0A4V1IXK5_9FUNG</name>
<evidence type="ECO:0000259" key="1">
    <source>
        <dbReference type="PROSITE" id="PS50018"/>
    </source>
</evidence>
<dbReference type="InterPro" id="IPR008936">
    <property type="entry name" value="Rho_GTPase_activation_prot"/>
</dbReference>
<dbReference type="SMART" id="SM00323">
    <property type="entry name" value="RasGAP"/>
    <property type="match status" value="1"/>
</dbReference>
<dbReference type="Gene3D" id="1.10.506.10">
    <property type="entry name" value="GTPase Activation - p120gap, domain 1"/>
    <property type="match status" value="1"/>
</dbReference>
<organism evidence="2 3">
    <name type="scientific">Piptocephalis cylindrospora</name>
    <dbReference type="NCBI Taxonomy" id="1907219"/>
    <lineage>
        <taxon>Eukaryota</taxon>
        <taxon>Fungi</taxon>
        <taxon>Fungi incertae sedis</taxon>
        <taxon>Zoopagomycota</taxon>
        <taxon>Zoopagomycotina</taxon>
        <taxon>Zoopagomycetes</taxon>
        <taxon>Zoopagales</taxon>
        <taxon>Piptocephalidaceae</taxon>
        <taxon>Piptocephalis</taxon>
    </lineage>
</organism>
<dbReference type="InterPro" id="IPR023152">
    <property type="entry name" value="RasGAP_CS"/>
</dbReference>
<dbReference type="PROSITE" id="PS00509">
    <property type="entry name" value="RAS_GTPASE_ACTIV_1"/>
    <property type="match status" value="1"/>
</dbReference>
<dbReference type="Pfam" id="PF03836">
    <property type="entry name" value="RasGAP_C"/>
    <property type="match status" value="1"/>
</dbReference>
<gene>
    <name evidence="2" type="ORF">BJ684DRAFT_18023</name>
</gene>
<evidence type="ECO:0000313" key="2">
    <source>
        <dbReference type="EMBL" id="RKP11379.1"/>
    </source>
</evidence>
<dbReference type="GO" id="GO:0110085">
    <property type="term" value="C:mitotic actomyosin contractile ring"/>
    <property type="evidence" value="ECO:0007669"/>
    <property type="project" value="TreeGrafter"/>
</dbReference>
<dbReference type="AlphaFoldDB" id="A0A4V1IXK5"/>
<dbReference type="SUPFAM" id="SSF48350">
    <property type="entry name" value="GTPase activation domain, GAP"/>
    <property type="match status" value="1"/>
</dbReference>
<dbReference type="PANTHER" id="PTHR14149:SF14">
    <property type="entry name" value="CALPONIN-HOMOLOGY (CH) DOMAIN-CONTAINING PROTEIN"/>
    <property type="match status" value="1"/>
</dbReference>
<reference evidence="3" key="1">
    <citation type="journal article" date="2018" name="Nat. Microbiol.">
        <title>Leveraging single-cell genomics to expand the fungal tree of life.</title>
        <authorList>
            <person name="Ahrendt S.R."/>
            <person name="Quandt C.A."/>
            <person name="Ciobanu D."/>
            <person name="Clum A."/>
            <person name="Salamov A."/>
            <person name="Andreopoulos B."/>
            <person name="Cheng J.F."/>
            <person name="Woyke T."/>
            <person name="Pelin A."/>
            <person name="Henrissat B."/>
            <person name="Reynolds N.K."/>
            <person name="Benny G.L."/>
            <person name="Smith M.E."/>
            <person name="James T.Y."/>
            <person name="Grigoriev I.V."/>
        </authorList>
    </citation>
    <scope>NUCLEOTIDE SEQUENCE [LARGE SCALE GENOMIC DNA]</scope>
</reference>
<proteinExistence type="predicted"/>
<evidence type="ECO:0000313" key="3">
    <source>
        <dbReference type="Proteomes" id="UP000267251"/>
    </source>
</evidence>
<dbReference type="PROSITE" id="PS50018">
    <property type="entry name" value="RAS_GTPASE_ACTIV_2"/>
    <property type="match status" value="1"/>
</dbReference>
<feature type="non-terminal residue" evidence="2">
    <location>
        <position position="1"/>
    </location>
</feature>
<sequence length="702" mass="81113">DSEQDFEEELELERLRQQAVRRIRENQGTDRVLNDLDIKIALLERNSITLEEVIKASRRHYRVVDDLELAHAMLKGLDKESRQRLEGYQQLFYLLQTHPPYLARLLTALRDGAPDRVKRVVETVVLTVFGFAQNPREEYLLLKLFKAAIAQEMEGIESPEEFLRSNPTFIKLAIHYQRGAKERKYLRDLLQPLVRYILEDPNLDLETDPLVIYRSLIREEESRTGVRSARTYDVTREDALADVDTRSRLIEHLKQLRALTDQFVEAIQSSLPYMPYGIRYLAKELKEAMLRKFPEEQETQVMKVVGNLVYYRYINPAIVAPESFDVIETLVSPGQRRKLAEVAKMLNQVSMGRLFDKDNLFLQPLNNYVAYTSEKFARYSHAVTEVPDAEQYFRMDEFQDFVTTSSKPTIYISPEEMFSLHAILETNLEQLVDGPGDPLRQVLIDLGPAPHLPESMEEGKGSEIALELSSHLAGKDQAGEVEGGESAGMKHLFFETKRSILYIIRIQSGPSLLDIMERPVTQWEEQEYAQLRMKESSRKATVPRPAAARQSLMNLTGITFAGLKQSAMESMKKLEDAGMITRENEYQEMVNAVVADIRNKHRRRIQRREELGTIRVTLVNLGEKSAYLDEQKEAYMDYIQGCMAQLSTKMKRSRALPFTKQYFHRRELEKLGRVPKFGSYKYTAERLHQKGVLLGVEGYSPR</sequence>
<dbReference type="Pfam" id="PF00616">
    <property type="entry name" value="RasGAP"/>
    <property type="match status" value="1"/>
</dbReference>
<dbReference type="GO" id="GO:0005096">
    <property type="term" value="F:GTPase activator activity"/>
    <property type="evidence" value="ECO:0007669"/>
    <property type="project" value="TreeGrafter"/>
</dbReference>
<dbReference type="OrthoDB" id="775356at2759"/>
<feature type="non-terminal residue" evidence="2">
    <location>
        <position position="702"/>
    </location>
</feature>
<dbReference type="EMBL" id="KZ988960">
    <property type="protein sequence ID" value="RKP11379.1"/>
    <property type="molecule type" value="Genomic_DNA"/>
</dbReference>
<dbReference type="InterPro" id="IPR001936">
    <property type="entry name" value="RasGAP_dom"/>
</dbReference>
<accession>A0A4V1IXK5</accession>
<keyword evidence="3" id="KW-1185">Reference proteome</keyword>
<dbReference type="GO" id="GO:1903479">
    <property type="term" value="P:mitotic actomyosin contractile ring assembly actin filament organization"/>
    <property type="evidence" value="ECO:0007669"/>
    <property type="project" value="TreeGrafter"/>
</dbReference>
<dbReference type="Proteomes" id="UP000267251">
    <property type="component" value="Unassembled WGS sequence"/>
</dbReference>
<dbReference type="InterPro" id="IPR000593">
    <property type="entry name" value="RasGAP_C"/>
</dbReference>
<dbReference type="GO" id="GO:0005516">
    <property type="term" value="F:calmodulin binding"/>
    <property type="evidence" value="ECO:0007669"/>
    <property type="project" value="TreeGrafter"/>
</dbReference>
<dbReference type="GO" id="GO:0051015">
    <property type="term" value="F:actin filament binding"/>
    <property type="evidence" value="ECO:0007669"/>
    <property type="project" value="TreeGrafter"/>
</dbReference>
<dbReference type="FunFam" id="1.10.506.10:FF:000004">
    <property type="entry name" value="IQ motif containing GTPase activating protein 1"/>
    <property type="match status" value="1"/>
</dbReference>
<protein>
    <submittedName>
        <fullName evidence="2">Rho GTPase activation protein</fullName>
    </submittedName>
</protein>
<feature type="domain" description="Ras-GAP" evidence="1">
    <location>
        <begin position="123"/>
        <end position="351"/>
    </location>
</feature>
<dbReference type="PANTHER" id="PTHR14149">
    <property type="entry name" value="RAS GTPASE-ACTIVATING PROTEIN WITH IQ MOTIF"/>
    <property type="match status" value="1"/>
</dbReference>